<evidence type="ECO:0000313" key="1">
    <source>
        <dbReference type="EMBL" id="KOF94778.1"/>
    </source>
</evidence>
<sequence>MVNFSDQDFMVTGSIKLMIHTYTHTEFLSHLIRYILTCICCKQFFFCKCHIDERLAQALIAQVNS</sequence>
<reference evidence="1" key="1">
    <citation type="submission" date="2015-07" db="EMBL/GenBank/DDBJ databases">
        <title>MeaNS - Measles Nucleotide Surveillance Program.</title>
        <authorList>
            <person name="Tran T."/>
            <person name="Druce J."/>
        </authorList>
    </citation>
    <scope>NUCLEOTIDE SEQUENCE</scope>
    <source>
        <strain evidence="1">UCB-OBI-ISO-001</strain>
        <tissue evidence="1">Gonad</tissue>
    </source>
</reference>
<proteinExistence type="predicted"/>
<accession>A0A0L8HZT4</accession>
<dbReference type="AlphaFoldDB" id="A0A0L8HZT4"/>
<gene>
    <name evidence="1" type="ORF">OCBIM_22000736mg</name>
</gene>
<dbReference type="EMBL" id="KQ416877">
    <property type="protein sequence ID" value="KOF94778.1"/>
    <property type="molecule type" value="Genomic_DNA"/>
</dbReference>
<organism evidence="1">
    <name type="scientific">Octopus bimaculoides</name>
    <name type="common">California two-spotted octopus</name>
    <dbReference type="NCBI Taxonomy" id="37653"/>
    <lineage>
        <taxon>Eukaryota</taxon>
        <taxon>Metazoa</taxon>
        <taxon>Spiralia</taxon>
        <taxon>Lophotrochozoa</taxon>
        <taxon>Mollusca</taxon>
        <taxon>Cephalopoda</taxon>
        <taxon>Coleoidea</taxon>
        <taxon>Octopodiformes</taxon>
        <taxon>Octopoda</taxon>
        <taxon>Incirrata</taxon>
        <taxon>Octopodidae</taxon>
        <taxon>Octopus</taxon>
    </lineage>
</organism>
<protein>
    <submittedName>
        <fullName evidence="1">Uncharacterized protein</fullName>
    </submittedName>
</protein>
<name>A0A0L8HZT4_OCTBM</name>